<evidence type="ECO:0000313" key="2">
    <source>
        <dbReference type="Proteomes" id="UP000095280"/>
    </source>
</evidence>
<keyword evidence="2" id="KW-1185">Reference proteome</keyword>
<sequence length="204" mass="23564">LDPAALSFIKIKMPRALPKKTPHRSCTTRFCHFALELKMEAFKEAWVDIDSEQRGKIETSEFVRYLQTKGHDDVFIDKWRQVFDAEDAGEITMETYCDVLDIRPEELQSAKSLLNDVKYVSGDMPMDWQEKVVKVTKDVLATPNLKLSDLSKQVKIALDRAYGNLWHVMVAYGQFSCYFGFQPGFSYIFKIGKQVFIVFKTPQT</sequence>
<dbReference type="WBParaSite" id="maker-uti_cns_0006307-snap-gene-0.5-mRNA-1">
    <property type="protein sequence ID" value="maker-uti_cns_0006307-snap-gene-0.5-mRNA-1"/>
    <property type="gene ID" value="maker-uti_cns_0006307-snap-gene-0.5"/>
</dbReference>
<dbReference type="SUPFAM" id="SSF54648">
    <property type="entry name" value="DLC"/>
    <property type="match status" value="1"/>
</dbReference>
<dbReference type="GO" id="GO:0030286">
    <property type="term" value="C:dynein complex"/>
    <property type="evidence" value="ECO:0007669"/>
    <property type="project" value="InterPro"/>
</dbReference>
<accession>A0A1I8HID1</accession>
<dbReference type="AlphaFoldDB" id="A0A1I8HID1"/>
<reference evidence="3" key="1">
    <citation type="submission" date="2016-11" db="UniProtKB">
        <authorList>
            <consortium name="WormBaseParasite"/>
        </authorList>
    </citation>
    <scope>IDENTIFICATION</scope>
</reference>
<dbReference type="SMART" id="SM01375">
    <property type="entry name" value="Dynein_light"/>
    <property type="match status" value="1"/>
</dbReference>
<dbReference type="InterPro" id="IPR001372">
    <property type="entry name" value="Dynein_light_chain_typ-1/2"/>
</dbReference>
<evidence type="ECO:0000259" key="1">
    <source>
        <dbReference type="PROSITE" id="PS50222"/>
    </source>
</evidence>
<feature type="domain" description="EF-hand" evidence="1">
    <location>
        <begin position="37"/>
        <end position="72"/>
    </location>
</feature>
<proteinExistence type="predicted"/>
<dbReference type="PROSITE" id="PS50222">
    <property type="entry name" value="EF_HAND_2"/>
    <property type="match status" value="1"/>
</dbReference>
<dbReference type="GO" id="GO:0005509">
    <property type="term" value="F:calcium ion binding"/>
    <property type="evidence" value="ECO:0007669"/>
    <property type="project" value="InterPro"/>
</dbReference>
<dbReference type="InterPro" id="IPR011992">
    <property type="entry name" value="EF-hand-dom_pair"/>
</dbReference>
<protein>
    <submittedName>
        <fullName evidence="3">EF-hand domain-containing protein</fullName>
    </submittedName>
</protein>
<evidence type="ECO:0000313" key="3">
    <source>
        <dbReference type="WBParaSite" id="maker-uti_cns_0006307-snap-gene-0.5-mRNA-1"/>
    </source>
</evidence>
<dbReference type="InterPro" id="IPR002048">
    <property type="entry name" value="EF_hand_dom"/>
</dbReference>
<dbReference type="InterPro" id="IPR037177">
    <property type="entry name" value="DLC_sf"/>
</dbReference>
<dbReference type="Pfam" id="PF01221">
    <property type="entry name" value="Dynein_light"/>
    <property type="match status" value="1"/>
</dbReference>
<dbReference type="GO" id="GO:0007017">
    <property type="term" value="P:microtubule-based process"/>
    <property type="evidence" value="ECO:0007669"/>
    <property type="project" value="InterPro"/>
</dbReference>
<dbReference type="Gene3D" id="3.30.740.10">
    <property type="entry name" value="Protein Inhibitor Of Neuronal Nitric Oxide Synthase"/>
    <property type="match status" value="1"/>
</dbReference>
<organism evidence="2 3">
    <name type="scientific">Macrostomum lignano</name>
    <dbReference type="NCBI Taxonomy" id="282301"/>
    <lineage>
        <taxon>Eukaryota</taxon>
        <taxon>Metazoa</taxon>
        <taxon>Spiralia</taxon>
        <taxon>Lophotrochozoa</taxon>
        <taxon>Platyhelminthes</taxon>
        <taxon>Rhabditophora</taxon>
        <taxon>Macrostomorpha</taxon>
        <taxon>Macrostomida</taxon>
        <taxon>Macrostomidae</taxon>
        <taxon>Macrostomum</taxon>
    </lineage>
</organism>
<dbReference type="SUPFAM" id="SSF47473">
    <property type="entry name" value="EF-hand"/>
    <property type="match status" value="1"/>
</dbReference>
<name>A0A1I8HID1_9PLAT</name>
<dbReference type="Gene3D" id="1.10.238.10">
    <property type="entry name" value="EF-hand"/>
    <property type="match status" value="1"/>
</dbReference>
<dbReference type="Proteomes" id="UP000095280">
    <property type="component" value="Unplaced"/>
</dbReference>